<dbReference type="EMBL" id="CM045772">
    <property type="protein sequence ID" value="KAI7986747.1"/>
    <property type="molecule type" value="Genomic_DNA"/>
</dbReference>
<proteinExistence type="predicted"/>
<reference evidence="1 2" key="1">
    <citation type="journal article" date="2022" name="Plant J.">
        <title>Chromosome-level genome of Camellia lanceoleosa provides a valuable resource for understanding genome evolution and self-incompatibility.</title>
        <authorList>
            <person name="Gong W."/>
            <person name="Xiao S."/>
            <person name="Wang L."/>
            <person name="Liao Z."/>
            <person name="Chang Y."/>
            <person name="Mo W."/>
            <person name="Hu G."/>
            <person name="Li W."/>
            <person name="Zhao G."/>
            <person name="Zhu H."/>
            <person name="Hu X."/>
            <person name="Ji K."/>
            <person name="Xiang X."/>
            <person name="Song Q."/>
            <person name="Yuan D."/>
            <person name="Jin S."/>
            <person name="Zhang L."/>
        </authorList>
    </citation>
    <scope>NUCLEOTIDE SEQUENCE [LARGE SCALE GENOMIC DNA]</scope>
    <source>
        <strain evidence="1">SQ_2022a</strain>
    </source>
</reference>
<evidence type="ECO:0000313" key="1">
    <source>
        <dbReference type="EMBL" id="KAI7986747.1"/>
    </source>
</evidence>
<accession>A0ACC0FF66</accession>
<protein>
    <submittedName>
        <fullName evidence="1">Glutamate dehydrogenase A</fullName>
    </submittedName>
</protein>
<sequence>MAWILDEYSKFHGHSLAVMTRKPIDLGGYLGREATTRRGVIYATESLLAEYGKSINNLTFAIQGFGNVGSWAARLIHERGGKVIAVSGITRAVKNPNGIVIPTLLNHKEAMGSLKTF</sequence>
<comment type="caution">
    <text evidence="1">The sequence shown here is derived from an EMBL/GenBank/DDBJ whole genome shotgun (WGS) entry which is preliminary data.</text>
</comment>
<gene>
    <name evidence="1" type="ORF">LOK49_LG14G00148</name>
</gene>
<organism evidence="1 2">
    <name type="scientific">Camellia lanceoleosa</name>
    <dbReference type="NCBI Taxonomy" id="1840588"/>
    <lineage>
        <taxon>Eukaryota</taxon>
        <taxon>Viridiplantae</taxon>
        <taxon>Streptophyta</taxon>
        <taxon>Embryophyta</taxon>
        <taxon>Tracheophyta</taxon>
        <taxon>Spermatophyta</taxon>
        <taxon>Magnoliopsida</taxon>
        <taxon>eudicotyledons</taxon>
        <taxon>Gunneridae</taxon>
        <taxon>Pentapetalae</taxon>
        <taxon>asterids</taxon>
        <taxon>Ericales</taxon>
        <taxon>Theaceae</taxon>
        <taxon>Camellia</taxon>
    </lineage>
</organism>
<name>A0ACC0FF66_9ERIC</name>
<dbReference type="Proteomes" id="UP001060215">
    <property type="component" value="Chromosome 15"/>
</dbReference>
<keyword evidence="2" id="KW-1185">Reference proteome</keyword>
<evidence type="ECO:0000313" key="2">
    <source>
        <dbReference type="Proteomes" id="UP001060215"/>
    </source>
</evidence>